<reference evidence="1 2" key="1">
    <citation type="submission" date="2016-09" db="EMBL/GenBank/DDBJ databases">
        <title>Phylogenomics of Achromobacter.</title>
        <authorList>
            <person name="Jeukens J."/>
            <person name="Freschi L."/>
            <person name="Vincent A.T."/>
            <person name="Emond-Rheault J.-G."/>
            <person name="Kukavica-Ibrulj I."/>
            <person name="Charette S.J."/>
            <person name="Levesque R.C."/>
        </authorList>
    </citation>
    <scope>NUCLEOTIDE SEQUENCE [LARGE SCALE GENOMIC DNA]</scope>
    <source>
        <strain evidence="1 2">AUS488</strain>
    </source>
</reference>
<dbReference type="Proteomes" id="UP000187251">
    <property type="component" value="Unassembled WGS sequence"/>
</dbReference>
<dbReference type="EMBL" id="MJMN01000004">
    <property type="protein sequence ID" value="OMG91373.1"/>
    <property type="molecule type" value="Genomic_DNA"/>
</dbReference>
<dbReference type="RefSeq" id="WP_076409921.1">
    <property type="nucleotide sequence ID" value="NZ_AP028040.1"/>
</dbReference>
<comment type="caution">
    <text evidence="1">The sequence shown here is derived from an EMBL/GenBank/DDBJ whole genome shotgun (WGS) entry which is preliminary data.</text>
</comment>
<organism evidence="1 2">
    <name type="scientific">Alcaligenes xylosoxydans xylosoxydans</name>
    <name type="common">Achromobacter xylosoxidans</name>
    <dbReference type="NCBI Taxonomy" id="85698"/>
    <lineage>
        <taxon>Bacteria</taxon>
        <taxon>Pseudomonadati</taxon>
        <taxon>Pseudomonadota</taxon>
        <taxon>Betaproteobacteria</taxon>
        <taxon>Burkholderiales</taxon>
        <taxon>Alcaligenaceae</taxon>
        <taxon>Achromobacter</taxon>
    </lineage>
</organism>
<gene>
    <name evidence="1" type="ORF">BIZ92_20290</name>
</gene>
<dbReference type="AlphaFoldDB" id="A0A1R1JXS8"/>
<accession>A0A1R1JXS8</accession>
<evidence type="ECO:0000313" key="1">
    <source>
        <dbReference type="EMBL" id="OMG91373.1"/>
    </source>
</evidence>
<sequence>MWSRLKRLFVRPPAAPDPYAETFCFDDAGFTRALGVPDGTGRRQSWPWEAVCEFGFRFTPALFPDPWYGDYMEGLWYLRVIEDGAPMAVEFGQEHLDADALPPALLRHLPGLDLRPLREGLAQAARGPRHFAGEGEWVGWRREPRCA</sequence>
<dbReference type="OrthoDB" id="8664658at2"/>
<name>A0A1R1JXS8_ALCXX</name>
<evidence type="ECO:0000313" key="2">
    <source>
        <dbReference type="Proteomes" id="UP000187251"/>
    </source>
</evidence>
<proteinExistence type="predicted"/>
<protein>
    <submittedName>
        <fullName evidence="1">Uncharacterized protein</fullName>
    </submittedName>
</protein>